<dbReference type="Pfam" id="PF00849">
    <property type="entry name" value="PseudoU_synth_2"/>
    <property type="match status" value="1"/>
</dbReference>
<evidence type="ECO:0000259" key="1">
    <source>
        <dbReference type="Pfam" id="PF00849"/>
    </source>
</evidence>
<dbReference type="InterPro" id="IPR020103">
    <property type="entry name" value="PsdUridine_synth_cat_dom_sf"/>
</dbReference>
<gene>
    <name evidence="2" type="ORF">NP493_349g02004</name>
</gene>
<dbReference type="InterPro" id="IPR006145">
    <property type="entry name" value="PsdUridine_synth_RsuA/RluA"/>
</dbReference>
<proteinExistence type="predicted"/>
<dbReference type="GO" id="GO:0009982">
    <property type="term" value="F:pseudouridine synthase activity"/>
    <property type="evidence" value="ECO:0007669"/>
    <property type="project" value="InterPro"/>
</dbReference>
<reference evidence="2" key="1">
    <citation type="journal article" date="2023" name="Mol. Biol. Evol.">
        <title>Third-Generation Sequencing Reveals the Adaptive Role of the Epigenome in Three Deep-Sea Polychaetes.</title>
        <authorList>
            <person name="Perez M."/>
            <person name="Aroh O."/>
            <person name="Sun Y."/>
            <person name="Lan Y."/>
            <person name="Juniper S.K."/>
            <person name="Young C.R."/>
            <person name="Angers B."/>
            <person name="Qian P.Y."/>
        </authorList>
    </citation>
    <scope>NUCLEOTIDE SEQUENCE</scope>
    <source>
        <strain evidence="2">R07B-5</strain>
    </source>
</reference>
<protein>
    <recommendedName>
        <fullName evidence="1">Pseudouridine synthase RsuA/RluA-like domain-containing protein</fullName>
    </recommendedName>
</protein>
<organism evidence="2 3">
    <name type="scientific">Ridgeia piscesae</name>
    <name type="common">Tubeworm</name>
    <dbReference type="NCBI Taxonomy" id="27915"/>
    <lineage>
        <taxon>Eukaryota</taxon>
        <taxon>Metazoa</taxon>
        <taxon>Spiralia</taxon>
        <taxon>Lophotrochozoa</taxon>
        <taxon>Annelida</taxon>
        <taxon>Polychaeta</taxon>
        <taxon>Sedentaria</taxon>
        <taxon>Canalipalpata</taxon>
        <taxon>Sabellida</taxon>
        <taxon>Siboglinidae</taxon>
        <taxon>Ridgeia</taxon>
    </lineage>
</organism>
<keyword evidence="3" id="KW-1185">Reference proteome</keyword>
<dbReference type="Proteomes" id="UP001209878">
    <property type="component" value="Unassembled WGS sequence"/>
</dbReference>
<dbReference type="AlphaFoldDB" id="A0AAD9L3G8"/>
<name>A0AAD9L3G8_RIDPI</name>
<dbReference type="GO" id="GO:0001522">
    <property type="term" value="P:pseudouridine synthesis"/>
    <property type="evidence" value="ECO:0007669"/>
    <property type="project" value="InterPro"/>
</dbReference>
<dbReference type="GO" id="GO:0003723">
    <property type="term" value="F:RNA binding"/>
    <property type="evidence" value="ECO:0007669"/>
    <property type="project" value="InterPro"/>
</dbReference>
<accession>A0AAD9L3G8</accession>
<feature type="domain" description="Pseudouridine synthase RsuA/RluA-like" evidence="1">
    <location>
        <begin position="138"/>
        <end position="247"/>
    </location>
</feature>
<sequence>MSLHQSCVRLTSCARVVIGHSRFGHLQSCHLLGACSEQSRCFGSATRLCQLHSRKAGHTPPHWYETELQPWKKEEQLVDDLVTGVLYQDALKVNEDLSPDMAPASAPDFCIAGILPALQERFEAQELREVFSQHRLHSGVVLFTKSKDAHNKLQKYFRHVRANKVYHQTYWALTVGIPQPEVSEEEIALSRAVIHDWRLSVKVKNPSIQKRKSGEVIVSAIKYRLLNTFKSSQCHMALVELQPVTTKWDAIPLFLLMKLAPAFGDHKYSSRLKTVLDKPVLLKPENCFPAPQVKHHL</sequence>
<dbReference type="Gene3D" id="3.30.2350.10">
    <property type="entry name" value="Pseudouridine synthase"/>
    <property type="match status" value="1"/>
</dbReference>
<evidence type="ECO:0000313" key="2">
    <source>
        <dbReference type="EMBL" id="KAK2182547.1"/>
    </source>
</evidence>
<dbReference type="EMBL" id="JAODUO010000349">
    <property type="protein sequence ID" value="KAK2182547.1"/>
    <property type="molecule type" value="Genomic_DNA"/>
</dbReference>
<evidence type="ECO:0000313" key="3">
    <source>
        <dbReference type="Proteomes" id="UP001209878"/>
    </source>
</evidence>
<comment type="caution">
    <text evidence="2">The sequence shown here is derived from an EMBL/GenBank/DDBJ whole genome shotgun (WGS) entry which is preliminary data.</text>
</comment>
<dbReference type="SUPFAM" id="SSF55120">
    <property type="entry name" value="Pseudouridine synthase"/>
    <property type="match status" value="1"/>
</dbReference>